<evidence type="ECO:0000313" key="2">
    <source>
        <dbReference type="EMBL" id="KAF2099174.1"/>
    </source>
</evidence>
<sequence length="282" mass="29939">MANKRFLVVGGTSLVGSHLAEVLLQRGTDEVVLFDNFSLSSPEVIRSLEARPGVRVVRGDALKLAQVIDAMRDVDGVFMLAAFLTLPLSQNPPAGAEVNVMGLVNVLEAARLLGGKKVVLASSIAVYGTNIDDVVDESTAFGSAGLSPAFGAYAASKLMGENLGGLYAQKYAVEFCSVRFSTVYGENQHSRGVNALYILEALKDVCAGRAPRIRGDGTEAHDYIHAADAALGMAMAMEKGGVGERYNLSTFRATSVKEIVDLVLKEYDSSLTPETVTDTRTT</sequence>
<reference evidence="2" key="1">
    <citation type="journal article" date="2020" name="Stud. Mycol.">
        <title>101 Dothideomycetes genomes: a test case for predicting lifestyles and emergence of pathogens.</title>
        <authorList>
            <person name="Haridas S."/>
            <person name="Albert R."/>
            <person name="Binder M."/>
            <person name="Bloem J."/>
            <person name="Labutti K."/>
            <person name="Salamov A."/>
            <person name="Andreopoulos B."/>
            <person name="Baker S."/>
            <person name="Barry K."/>
            <person name="Bills G."/>
            <person name="Bluhm B."/>
            <person name="Cannon C."/>
            <person name="Castanera R."/>
            <person name="Culley D."/>
            <person name="Daum C."/>
            <person name="Ezra D."/>
            <person name="Gonzalez J."/>
            <person name="Henrissat B."/>
            <person name="Kuo A."/>
            <person name="Liang C."/>
            <person name="Lipzen A."/>
            <person name="Lutzoni F."/>
            <person name="Magnuson J."/>
            <person name="Mondo S."/>
            <person name="Nolan M."/>
            <person name="Ohm R."/>
            <person name="Pangilinan J."/>
            <person name="Park H.-J."/>
            <person name="Ramirez L."/>
            <person name="Alfaro M."/>
            <person name="Sun H."/>
            <person name="Tritt A."/>
            <person name="Yoshinaga Y."/>
            <person name="Zwiers L.-H."/>
            <person name="Turgeon B."/>
            <person name="Goodwin S."/>
            <person name="Spatafora J."/>
            <person name="Crous P."/>
            <person name="Grigoriev I."/>
        </authorList>
    </citation>
    <scope>NUCLEOTIDE SEQUENCE</scope>
    <source>
        <strain evidence="2">CBS 133067</strain>
    </source>
</reference>
<organism evidence="2 3">
    <name type="scientific">Rhizodiscina lignyota</name>
    <dbReference type="NCBI Taxonomy" id="1504668"/>
    <lineage>
        <taxon>Eukaryota</taxon>
        <taxon>Fungi</taxon>
        <taxon>Dikarya</taxon>
        <taxon>Ascomycota</taxon>
        <taxon>Pezizomycotina</taxon>
        <taxon>Dothideomycetes</taxon>
        <taxon>Pleosporomycetidae</taxon>
        <taxon>Aulographales</taxon>
        <taxon>Rhizodiscinaceae</taxon>
        <taxon>Rhizodiscina</taxon>
    </lineage>
</organism>
<dbReference type="AlphaFoldDB" id="A0A9P4MAY2"/>
<dbReference type="Pfam" id="PF01370">
    <property type="entry name" value="Epimerase"/>
    <property type="match status" value="1"/>
</dbReference>
<dbReference type="PANTHER" id="PTHR43245:SF23">
    <property type="entry name" value="NAD(P)-BINDING DOMAIN-CONTAINING PROTEIN"/>
    <property type="match status" value="1"/>
</dbReference>
<gene>
    <name evidence="2" type="ORF">NA57DRAFT_56791</name>
</gene>
<dbReference type="EMBL" id="ML978126">
    <property type="protein sequence ID" value="KAF2099174.1"/>
    <property type="molecule type" value="Genomic_DNA"/>
</dbReference>
<proteinExistence type="predicted"/>
<protein>
    <submittedName>
        <fullName evidence="2">NAD dependent epimerase/dehydratase family protein</fullName>
    </submittedName>
</protein>
<comment type="caution">
    <text evidence="2">The sequence shown here is derived from an EMBL/GenBank/DDBJ whole genome shotgun (WGS) entry which is preliminary data.</text>
</comment>
<keyword evidence="3" id="KW-1185">Reference proteome</keyword>
<name>A0A9P4MAY2_9PEZI</name>
<dbReference type="Proteomes" id="UP000799772">
    <property type="component" value="Unassembled WGS sequence"/>
</dbReference>
<evidence type="ECO:0000313" key="3">
    <source>
        <dbReference type="Proteomes" id="UP000799772"/>
    </source>
</evidence>
<dbReference type="InterPro" id="IPR001509">
    <property type="entry name" value="Epimerase_deHydtase"/>
</dbReference>
<evidence type="ECO:0000259" key="1">
    <source>
        <dbReference type="Pfam" id="PF01370"/>
    </source>
</evidence>
<dbReference type="InterPro" id="IPR036291">
    <property type="entry name" value="NAD(P)-bd_dom_sf"/>
</dbReference>
<dbReference type="Gene3D" id="3.90.25.10">
    <property type="entry name" value="UDP-galactose 4-epimerase, domain 1"/>
    <property type="match status" value="1"/>
</dbReference>
<dbReference type="PANTHER" id="PTHR43245">
    <property type="entry name" value="BIFUNCTIONAL POLYMYXIN RESISTANCE PROTEIN ARNA"/>
    <property type="match status" value="1"/>
</dbReference>
<feature type="domain" description="NAD-dependent epimerase/dehydratase" evidence="1">
    <location>
        <begin position="7"/>
        <end position="248"/>
    </location>
</feature>
<dbReference type="InterPro" id="IPR050177">
    <property type="entry name" value="Lipid_A_modif_metabolic_enz"/>
</dbReference>
<accession>A0A9P4MAY2</accession>
<dbReference type="Gene3D" id="3.40.50.720">
    <property type="entry name" value="NAD(P)-binding Rossmann-like Domain"/>
    <property type="match status" value="1"/>
</dbReference>
<dbReference type="OrthoDB" id="202470at2759"/>
<dbReference type="SUPFAM" id="SSF51735">
    <property type="entry name" value="NAD(P)-binding Rossmann-fold domains"/>
    <property type="match status" value="1"/>
</dbReference>